<dbReference type="Proteomes" id="UP000275394">
    <property type="component" value="Unassembled WGS sequence"/>
</dbReference>
<sequence length="450" mass="50858">MNKHCKYHPLDHAAFYCPRCEINTCSQCSKENLQLADDSCQCFNCNGSLDVISDSSTITPFWRQLEPAFLYPANKQAVAVMVLSALTALTLFFLPFLAIFSIILITKYSFSCLESTANGKMTAPSLNEAYQGVPLFLKLLAMSIITCMAIYFTGQYIGLRTAIFILFFSVVTLPASIIILAIENDIREAINPLRLLQVMTAIGAPYGLLLIIAAILSSSIGIINFLIGDSFTGINFFLQVLVSNYYTIVFFHLLGYVVFQYQEELGHHTETGHHKPAKRPAAILDKMQAEIHLKEGRYEQAIALYQKNITSNPQNYELHDNYFRLLIALKEQKKIESFADRFLQLLLDRGQRYQLGSTLQQLNEHCSNYRPQSAELRLTVAQLQFDKGDFKGAVNMLNGYHKDFPKHPSIAKAYTLMAKTMLQLPNMKTQAGRYIQYANRIITTNNTIKS</sequence>
<keyword evidence="1" id="KW-0802">TPR repeat</keyword>
<reference evidence="3 4" key="1">
    <citation type="submission" date="2018-11" db="EMBL/GenBank/DDBJ databases">
        <title>Genomic Encyclopedia of Type Strains, Phase IV (KMG-IV): sequencing the most valuable type-strain genomes for metagenomic binning, comparative biology and taxonomic classification.</title>
        <authorList>
            <person name="Goeker M."/>
        </authorList>
    </citation>
    <scope>NUCLEOTIDE SEQUENCE [LARGE SCALE GENOMIC DNA]</scope>
    <source>
        <strain evidence="3 4">DSM 100316</strain>
    </source>
</reference>
<keyword evidence="2" id="KW-0812">Transmembrane</keyword>
<dbReference type="OrthoDB" id="5698243at2"/>
<evidence type="ECO:0000256" key="1">
    <source>
        <dbReference type="PROSITE-ProRule" id="PRU00339"/>
    </source>
</evidence>
<dbReference type="InterPro" id="IPR011990">
    <property type="entry name" value="TPR-like_helical_dom_sf"/>
</dbReference>
<dbReference type="RefSeq" id="WP_123711127.1">
    <property type="nucleotide sequence ID" value="NZ_RKHR01000003.1"/>
</dbReference>
<protein>
    <submittedName>
        <fullName evidence="3">Uncharacterized protein</fullName>
    </submittedName>
</protein>
<feature type="repeat" description="TPR" evidence="1">
    <location>
        <begin position="282"/>
        <end position="315"/>
    </location>
</feature>
<keyword evidence="4" id="KW-1185">Reference proteome</keyword>
<feature type="transmembrane region" description="Helical" evidence="2">
    <location>
        <begin position="161"/>
        <end position="182"/>
    </location>
</feature>
<dbReference type="Gene3D" id="1.25.40.10">
    <property type="entry name" value="Tetratricopeptide repeat domain"/>
    <property type="match status" value="1"/>
</dbReference>
<dbReference type="PROSITE" id="PS50005">
    <property type="entry name" value="TPR"/>
    <property type="match status" value="1"/>
</dbReference>
<evidence type="ECO:0000256" key="2">
    <source>
        <dbReference type="SAM" id="Phobius"/>
    </source>
</evidence>
<keyword evidence="2" id="KW-1133">Transmembrane helix</keyword>
<feature type="transmembrane region" description="Helical" evidence="2">
    <location>
        <begin position="135"/>
        <end position="154"/>
    </location>
</feature>
<feature type="transmembrane region" description="Helical" evidence="2">
    <location>
        <begin position="202"/>
        <end position="227"/>
    </location>
</feature>
<dbReference type="SUPFAM" id="SSF48452">
    <property type="entry name" value="TPR-like"/>
    <property type="match status" value="1"/>
</dbReference>
<comment type="caution">
    <text evidence="3">The sequence shown here is derived from an EMBL/GenBank/DDBJ whole genome shotgun (WGS) entry which is preliminary data.</text>
</comment>
<evidence type="ECO:0000313" key="3">
    <source>
        <dbReference type="EMBL" id="ROS05194.1"/>
    </source>
</evidence>
<accession>A0A3N2DZE0</accession>
<dbReference type="AlphaFoldDB" id="A0A3N2DZE0"/>
<evidence type="ECO:0000313" key="4">
    <source>
        <dbReference type="Proteomes" id="UP000275394"/>
    </source>
</evidence>
<keyword evidence="2" id="KW-0472">Membrane</keyword>
<name>A0A3N2DZE0_9GAMM</name>
<feature type="transmembrane region" description="Helical" evidence="2">
    <location>
        <begin position="234"/>
        <end position="259"/>
    </location>
</feature>
<dbReference type="InterPro" id="IPR019734">
    <property type="entry name" value="TPR_rpt"/>
</dbReference>
<proteinExistence type="predicted"/>
<gene>
    <name evidence="3" type="ORF">EDC56_0723</name>
</gene>
<dbReference type="EMBL" id="RKHR01000003">
    <property type="protein sequence ID" value="ROS05194.1"/>
    <property type="molecule type" value="Genomic_DNA"/>
</dbReference>
<feature type="transmembrane region" description="Helical" evidence="2">
    <location>
        <begin position="78"/>
        <end position="105"/>
    </location>
</feature>
<organism evidence="3 4">
    <name type="scientific">Sinobacterium caligoides</name>
    <dbReference type="NCBI Taxonomy" id="933926"/>
    <lineage>
        <taxon>Bacteria</taxon>
        <taxon>Pseudomonadati</taxon>
        <taxon>Pseudomonadota</taxon>
        <taxon>Gammaproteobacteria</taxon>
        <taxon>Cellvibrionales</taxon>
        <taxon>Spongiibacteraceae</taxon>
        <taxon>Sinobacterium</taxon>
    </lineage>
</organism>